<reference evidence="2 3" key="1">
    <citation type="journal article" date="2020" name="Microb. Ecol.">
        <title>Ecogenomics of the Marine Benthic Filamentous Cyanobacterium Adonisia.</title>
        <authorList>
            <person name="Walter J.M."/>
            <person name="Coutinho F.H."/>
            <person name="Leomil L."/>
            <person name="Hargreaves P.I."/>
            <person name="Campeao M.E."/>
            <person name="Vieira V.V."/>
            <person name="Silva B.S."/>
            <person name="Fistarol G.O."/>
            <person name="Salomon P.S."/>
            <person name="Sawabe T."/>
            <person name="Mino S."/>
            <person name="Hosokawa M."/>
            <person name="Miyashita H."/>
            <person name="Maruyama F."/>
            <person name="van Verk M.C."/>
            <person name="Dutilh B.E."/>
            <person name="Thompson C.C."/>
            <person name="Thompson F.L."/>
        </authorList>
    </citation>
    <scope>NUCLEOTIDE SEQUENCE [LARGE SCALE GENOMIC DNA]</scope>
    <source>
        <strain evidence="2 3">CCMR0081</strain>
    </source>
</reference>
<feature type="transmembrane region" description="Helical" evidence="1">
    <location>
        <begin position="6"/>
        <end position="29"/>
    </location>
</feature>
<dbReference type="RefSeq" id="WP_163703634.1">
    <property type="nucleotide sequence ID" value="NZ_QXHD01000004.1"/>
</dbReference>
<dbReference type="Pfam" id="PF09980">
    <property type="entry name" value="DUF2214"/>
    <property type="match status" value="1"/>
</dbReference>
<evidence type="ECO:0000256" key="1">
    <source>
        <dbReference type="SAM" id="Phobius"/>
    </source>
</evidence>
<dbReference type="Proteomes" id="UP000481033">
    <property type="component" value="Unassembled WGS sequence"/>
</dbReference>
<dbReference type="EMBL" id="QXHD01000004">
    <property type="protein sequence ID" value="NEZ59361.1"/>
    <property type="molecule type" value="Genomic_DNA"/>
</dbReference>
<proteinExistence type="predicted"/>
<protein>
    <submittedName>
        <fullName evidence="2">DUF2214 family protein</fullName>
    </submittedName>
</protein>
<feature type="transmembrane region" description="Helical" evidence="1">
    <location>
        <begin position="125"/>
        <end position="145"/>
    </location>
</feature>
<keyword evidence="1" id="KW-0472">Membrane</keyword>
<keyword evidence="3" id="KW-1185">Reference proteome</keyword>
<name>A0A6M0RUD8_9CYAN</name>
<accession>A0A6M0RUD8</accession>
<feature type="transmembrane region" description="Helical" evidence="1">
    <location>
        <begin position="41"/>
        <end position="67"/>
    </location>
</feature>
<evidence type="ECO:0000313" key="2">
    <source>
        <dbReference type="EMBL" id="NEZ59361.1"/>
    </source>
</evidence>
<organism evidence="2 3">
    <name type="scientific">Adonisia turfae CCMR0081</name>
    <dbReference type="NCBI Taxonomy" id="2292702"/>
    <lineage>
        <taxon>Bacteria</taxon>
        <taxon>Bacillati</taxon>
        <taxon>Cyanobacteriota</taxon>
        <taxon>Adonisia</taxon>
        <taxon>Adonisia turfae</taxon>
    </lineage>
</organism>
<feature type="transmembrane region" description="Helical" evidence="1">
    <location>
        <begin position="79"/>
        <end position="104"/>
    </location>
</feature>
<dbReference type="AlphaFoldDB" id="A0A6M0RUD8"/>
<keyword evidence="1" id="KW-0812">Transmembrane</keyword>
<evidence type="ECO:0000313" key="3">
    <source>
        <dbReference type="Proteomes" id="UP000481033"/>
    </source>
</evidence>
<comment type="caution">
    <text evidence="2">The sequence shown here is derived from an EMBL/GenBank/DDBJ whole genome shotgun (WGS) entry which is preliminary data.</text>
</comment>
<gene>
    <name evidence="2" type="ORF">DXZ20_27695</name>
</gene>
<sequence>MWKSSLVAYLHYASFMLIFAALSVEGVTLKKELSLSETWKIVIADGVYGISATVVLITGVLRVLYFSKGADYYLSNPVFYAKVAIFVAIGTLSLYPTFSFLTWIKDLRQGNPPSLELSRVNQLAWIIKIELLGFILMPLLAAMMARGVNGW</sequence>
<dbReference type="InterPro" id="IPR018706">
    <property type="entry name" value="DUF2214_membrane"/>
</dbReference>
<keyword evidence="1" id="KW-1133">Transmembrane helix</keyword>